<comment type="caution">
    <text evidence="2">The sequence shown here is derived from an EMBL/GenBank/DDBJ whole genome shotgun (WGS) entry which is preliminary data.</text>
</comment>
<accession>A0A7C8TZ06</accession>
<proteinExistence type="predicted"/>
<feature type="region of interest" description="Disordered" evidence="1">
    <location>
        <begin position="127"/>
        <end position="150"/>
    </location>
</feature>
<evidence type="ECO:0000313" key="2">
    <source>
        <dbReference type="EMBL" id="KAF3187311.1"/>
    </source>
</evidence>
<feature type="region of interest" description="Disordered" evidence="1">
    <location>
        <begin position="1"/>
        <end position="37"/>
    </location>
</feature>
<name>A0A7C8TZ06_ORBOL</name>
<gene>
    <name evidence="2" type="ORF">TWF788_002233</name>
</gene>
<dbReference type="Proteomes" id="UP000479691">
    <property type="component" value="Unassembled WGS sequence"/>
</dbReference>
<organism evidence="2 3">
    <name type="scientific">Orbilia oligospora</name>
    <name type="common">Nematode-trapping fungus</name>
    <name type="synonym">Arthrobotrys oligospora</name>
    <dbReference type="NCBI Taxonomy" id="2813651"/>
    <lineage>
        <taxon>Eukaryota</taxon>
        <taxon>Fungi</taxon>
        <taxon>Dikarya</taxon>
        <taxon>Ascomycota</taxon>
        <taxon>Pezizomycotina</taxon>
        <taxon>Orbiliomycetes</taxon>
        <taxon>Orbiliales</taxon>
        <taxon>Orbiliaceae</taxon>
        <taxon>Orbilia</taxon>
    </lineage>
</organism>
<sequence length="150" mass="16937">MEMRTEPYKNPKTMRRRRRGIMLQGDEDDDDGDEREKVEEKAVFPNLDAMSRFHIIASPIISHPLCQTASRAFDRPAEGHGFAHVVLLDGLFQVTGTEGCVKARILIRKPSLWDLSLAPARWRRNHHAGKGQVQPTPQPTGVYVSTPGRI</sequence>
<dbReference type="AlphaFoldDB" id="A0A7C8TZ06"/>
<evidence type="ECO:0000256" key="1">
    <source>
        <dbReference type="SAM" id="MobiDB-lite"/>
    </source>
</evidence>
<evidence type="ECO:0000313" key="3">
    <source>
        <dbReference type="Proteomes" id="UP000479691"/>
    </source>
</evidence>
<dbReference type="EMBL" id="JAABOE010000014">
    <property type="protein sequence ID" value="KAF3187311.1"/>
    <property type="molecule type" value="Genomic_DNA"/>
</dbReference>
<reference evidence="2 3" key="1">
    <citation type="submission" date="2019-06" db="EMBL/GenBank/DDBJ databases">
        <authorList>
            <person name="Palmer J.M."/>
        </authorList>
    </citation>
    <scope>NUCLEOTIDE SEQUENCE [LARGE SCALE GENOMIC DNA]</scope>
    <source>
        <strain evidence="2 3">TWF788</strain>
    </source>
</reference>
<protein>
    <submittedName>
        <fullName evidence="2">Uncharacterized protein</fullName>
    </submittedName>
</protein>